<organism evidence="3 4">
    <name type="scientific">Ferrimonas pelagia</name>
    <dbReference type="NCBI Taxonomy" id="1177826"/>
    <lineage>
        <taxon>Bacteria</taxon>
        <taxon>Pseudomonadati</taxon>
        <taxon>Pseudomonadota</taxon>
        <taxon>Gammaproteobacteria</taxon>
        <taxon>Alteromonadales</taxon>
        <taxon>Ferrimonadaceae</taxon>
        <taxon>Ferrimonas</taxon>
    </lineage>
</organism>
<dbReference type="Pfam" id="PF16884">
    <property type="entry name" value="ADH_N_2"/>
    <property type="match status" value="1"/>
</dbReference>
<name>A0ABP9FE40_9GAMM</name>
<dbReference type="SUPFAM" id="SSF50129">
    <property type="entry name" value="GroES-like"/>
    <property type="match status" value="1"/>
</dbReference>
<dbReference type="Gene3D" id="3.40.50.720">
    <property type="entry name" value="NAD(P)-binding Rossmann-like Domain"/>
    <property type="match status" value="1"/>
</dbReference>
<dbReference type="InterPro" id="IPR045010">
    <property type="entry name" value="MDR_fam"/>
</dbReference>
<evidence type="ECO:0000313" key="3">
    <source>
        <dbReference type="EMBL" id="GAA4899692.1"/>
    </source>
</evidence>
<dbReference type="InterPro" id="IPR041694">
    <property type="entry name" value="ADH_N_2"/>
</dbReference>
<dbReference type="CDD" id="cd05288">
    <property type="entry name" value="PGDH"/>
    <property type="match status" value="1"/>
</dbReference>
<gene>
    <name evidence="3" type="ORF">GCM10023333_36700</name>
</gene>
<dbReference type="Pfam" id="PF00107">
    <property type="entry name" value="ADH_zinc_N"/>
    <property type="match status" value="1"/>
</dbReference>
<reference evidence="4" key="1">
    <citation type="journal article" date="2019" name="Int. J. Syst. Evol. Microbiol.">
        <title>The Global Catalogue of Microorganisms (GCM) 10K type strain sequencing project: providing services to taxonomists for standard genome sequencing and annotation.</title>
        <authorList>
            <consortium name="The Broad Institute Genomics Platform"/>
            <consortium name="The Broad Institute Genome Sequencing Center for Infectious Disease"/>
            <person name="Wu L."/>
            <person name="Ma J."/>
        </authorList>
    </citation>
    <scope>NUCLEOTIDE SEQUENCE [LARGE SCALE GENOMIC DNA]</scope>
    <source>
        <strain evidence="4">JCM 18401</strain>
    </source>
</reference>
<dbReference type="PANTHER" id="PTHR43205">
    <property type="entry name" value="PROSTAGLANDIN REDUCTASE"/>
    <property type="match status" value="1"/>
</dbReference>
<evidence type="ECO:0000256" key="1">
    <source>
        <dbReference type="ARBA" id="ARBA00023002"/>
    </source>
</evidence>
<evidence type="ECO:0000259" key="2">
    <source>
        <dbReference type="SMART" id="SM00829"/>
    </source>
</evidence>
<dbReference type="PANTHER" id="PTHR43205:SF7">
    <property type="entry name" value="PROSTAGLANDIN REDUCTASE 1"/>
    <property type="match status" value="1"/>
</dbReference>
<keyword evidence="1" id="KW-0560">Oxidoreductase</keyword>
<comment type="caution">
    <text evidence="3">The sequence shown here is derived from an EMBL/GenBank/DDBJ whole genome shotgun (WGS) entry which is preliminary data.</text>
</comment>
<proteinExistence type="predicted"/>
<feature type="domain" description="Enoyl reductase (ER)" evidence="2">
    <location>
        <begin position="16"/>
        <end position="332"/>
    </location>
</feature>
<protein>
    <submittedName>
        <fullName evidence="3">NADP-dependent oxidoreductase</fullName>
    </submittedName>
</protein>
<dbReference type="Gene3D" id="3.90.180.10">
    <property type="entry name" value="Medium-chain alcohol dehydrogenases, catalytic domain"/>
    <property type="match status" value="1"/>
</dbReference>
<dbReference type="EMBL" id="BAABJZ010000102">
    <property type="protein sequence ID" value="GAA4899692.1"/>
    <property type="molecule type" value="Genomic_DNA"/>
</dbReference>
<accession>A0ABP9FE40</accession>
<keyword evidence="4" id="KW-1185">Reference proteome</keyword>
<evidence type="ECO:0000313" key="4">
    <source>
        <dbReference type="Proteomes" id="UP001499988"/>
    </source>
</evidence>
<dbReference type="InterPro" id="IPR013149">
    <property type="entry name" value="ADH-like_C"/>
</dbReference>
<dbReference type="RefSeq" id="WP_345336939.1">
    <property type="nucleotide sequence ID" value="NZ_BAABJZ010000102.1"/>
</dbReference>
<dbReference type="InterPro" id="IPR011032">
    <property type="entry name" value="GroES-like_sf"/>
</dbReference>
<dbReference type="Proteomes" id="UP001499988">
    <property type="component" value="Unassembled WGS sequence"/>
</dbReference>
<dbReference type="InterPro" id="IPR036291">
    <property type="entry name" value="NAD(P)-bd_dom_sf"/>
</dbReference>
<dbReference type="SMART" id="SM00829">
    <property type="entry name" value="PKS_ER"/>
    <property type="match status" value="1"/>
</dbReference>
<dbReference type="SUPFAM" id="SSF51735">
    <property type="entry name" value="NAD(P)-binding Rossmann-fold domains"/>
    <property type="match status" value="1"/>
</dbReference>
<sequence length="334" mass="35468">MSQLVRGWKLNEYPQGLPTEATASLVEQALPPLQADQVLIENRWLSVDPYMRGRMIPVKSYVPPFELDQLMEGGAVGEVIASNHANFPVGTQVMHMQGWRDYALSDGSDLTPLPAVGAPLQSYLGVLGLTGLTAWAGLNKVGQLQAGDTLFVSGAAGAVGSVVCQLAKLKGARVIGSVGSDDKGRFLTEQLGVDAVINYKTCDNLSQALAALAPEGLSFYFDNVGGEHLEAAIGNMQDNGQLVICGMIDLYNSDGSIGGPRNMTEIIRRRLTIKGFIATDHMADFGEFAAEVGGAMAQGQLHAQETVYQGLDSTFEAFLGLFSGANTGKMLVKL</sequence>
<dbReference type="InterPro" id="IPR020843">
    <property type="entry name" value="ER"/>
</dbReference>